<dbReference type="InterPro" id="IPR023393">
    <property type="entry name" value="START-like_dom_sf"/>
</dbReference>
<reference evidence="1" key="2">
    <citation type="submission" date="2023-06" db="EMBL/GenBank/DDBJ databases">
        <authorList>
            <person name="Ma L."/>
            <person name="Liu K.-W."/>
            <person name="Li Z."/>
            <person name="Hsiao Y.-Y."/>
            <person name="Qi Y."/>
            <person name="Fu T."/>
            <person name="Tang G."/>
            <person name="Zhang D."/>
            <person name="Sun W.-H."/>
            <person name="Liu D.-K."/>
            <person name="Li Y."/>
            <person name="Chen G.-Z."/>
            <person name="Liu X.-D."/>
            <person name="Liao X.-Y."/>
            <person name="Jiang Y.-T."/>
            <person name="Yu X."/>
            <person name="Hao Y."/>
            <person name="Huang J."/>
            <person name="Zhao X.-W."/>
            <person name="Ke S."/>
            <person name="Chen Y.-Y."/>
            <person name="Wu W.-L."/>
            <person name="Hsu J.-L."/>
            <person name="Lin Y.-F."/>
            <person name="Huang M.-D."/>
            <person name="Li C.-Y."/>
            <person name="Huang L."/>
            <person name="Wang Z.-W."/>
            <person name="Zhao X."/>
            <person name="Zhong W.-Y."/>
            <person name="Peng D.-H."/>
            <person name="Ahmad S."/>
            <person name="Lan S."/>
            <person name="Zhang J.-S."/>
            <person name="Tsai W.-C."/>
            <person name="Van De Peer Y."/>
            <person name="Liu Z.-J."/>
        </authorList>
    </citation>
    <scope>NUCLEOTIDE SEQUENCE</scope>
    <source>
        <strain evidence="1">CP</strain>
        <tissue evidence="1">Leaves</tissue>
    </source>
</reference>
<gene>
    <name evidence="1" type="ORF">QJS10_CPB22g00728</name>
</gene>
<dbReference type="Proteomes" id="UP001180020">
    <property type="component" value="Unassembled WGS sequence"/>
</dbReference>
<dbReference type="Pfam" id="PF10604">
    <property type="entry name" value="Polyketide_cyc2"/>
    <property type="match status" value="1"/>
</dbReference>
<evidence type="ECO:0000313" key="2">
    <source>
        <dbReference type="Proteomes" id="UP001180020"/>
    </source>
</evidence>
<dbReference type="AlphaFoldDB" id="A0AAV9C1R5"/>
<protein>
    <submittedName>
        <fullName evidence="1">Uncharacterized protein</fullName>
    </submittedName>
</protein>
<proteinExistence type="predicted"/>
<dbReference type="SUPFAM" id="SSF55961">
    <property type="entry name" value="Bet v1-like"/>
    <property type="match status" value="1"/>
</dbReference>
<keyword evidence="2" id="KW-1185">Reference proteome</keyword>
<comment type="caution">
    <text evidence="1">The sequence shown here is derived from an EMBL/GenBank/DDBJ whole genome shotgun (WGS) entry which is preliminary data.</text>
</comment>
<dbReference type="EMBL" id="JAUJYO010000022">
    <property type="protein sequence ID" value="KAK1282591.1"/>
    <property type="molecule type" value="Genomic_DNA"/>
</dbReference>
<accession>A0AAV9C1R5</accession>
<name>A0AAV9C1R5_ACOCL</name>
<dbReference type="InterPro" id="IPR053249">
    <property type="entry name" value="LFS"/>
</dbReference>
<sequence length="141" mass="15398">MEQEPKLEWEGKATATLTNTTADQAWSLMKNYTDIDKISPAVYTCHKLEGVDGETGCIRYATSKLTGPGGEELSLWAKERLIETDPLNRFYRYEMVESNGGFRRYFVWLGVEEGEEGGSGGGGGGGGGGCVIEWSYVADPI</sequence>
<dbReference type="PANTHER" id="PTHR33789">
    <property type="entry name" value="LACHRYMATORY-FACTOR SYNTHASE"/>
    <property type="match status" value="1"/>
</dbReference>
<dbReference type="InterPro" id="IPR019587">
    <property type="entry name" value="Polyketide_cyclase/dehydratase"/>
</dbReference>
<reference evidence="1" key="1">
    <citation type="journal article" date="2023" name="Nat. Commun.">
        <title>Diploid and tetraploid genomes of Acorus and the evolution of monocots.</title>
        <authorList>
            <person name="Ma L."/>
            <person name="Liu K.W."/>
            <person name="Li Z."/>
            <person name="Hsiao Y.Y."/>
            <person name="Qi Y."/>
            <person name="Fu T."/>
            <person name="Tang G.D."/>
            <person name="Zhang D."/>
            <person name="Sun W.H."/>
            <person name="Liu D.K."/>
            <person name="Li Y."/>
            <person name="Chen G.Z."/>
            <person name="Liu X.D."/>
            <person name="Liao X.Y."/>
            <person name="Jiang Y.T."/>
            <person name="Yu X."/>
            <person name="Hao Y."/>
            <person name="Huang J."/>
            <person name="Zhao X.W."/>
            <person name="Ke S."/>
            <person name="Chen Y.Y."/>
            <person name="Wu W.L."/>
            <person name="Hsu J.L."/>
            <person name="Lin Y.F."/>
            <person name="Huang M.D."/>
            <person name="Li C.Y."/>
            <person name="Huang L."/>
            <person name="Wang Z.W."/>
            <person name="Zhao X."/>
            <person name="Zhong W.Y."/>
            <person name="Peng D.H."/>
            <person name="Ahmad S."/>
            <person name="Lan S."/>
            <person name="Zhang J.S."/>
            <person name="Tsai W.C."/>
            <person name="Van de Peer Y."/>
            <person name="Liu Z.J."/>
        </authorList>
    </citation>
    <scope>NUCLEOTIDE SEQUENCE</scope>
    <source>
        <strain evidence="1">CP</strain>
    </source>
</reference>
<evidence type="ECO:0000313" key="1">
    <source>
        <dbReference type="EMBL" id="KAK1282591.1"/>
    </source>
</evidence>
<organism evidence="1 2">
    <name type="scientific">Acorus calamus</name>
    <name type="common">Sweet flag</name>
    <dbReference type="NCBI Taxonomy" id="4465"/>
    <lineage>
        <taxon>Eukaryota</taxon>
        <taxon>Viridiplantae</taxon>
        <taxon>Streptophyta</taxon>
        <taxon>Embryophyta</taxon>
        <taxon>Tracheophyta</taxon>
        <taxon>Spermatophyta</taxon>
        <taxon>Magnoliopsida</taxon>
        <taxon>Liliopsida</taxon>
        <taxon>Acoraceae</taxon>
        <taxon>Acorus</taxon>
    </lineage>
</organism>
<dbReference type="Gene3D" id="3.30.530.20">
    <property type="match status" value="1"/>
</dbReference>
<dbReference type="PANTHER" id="PTHR33789:SF11">
    <property type="entry name" value="OS05G0202300 PROTEIN"/>
    <property type="match status" value="1"/>
</dbReference>